<name>A0ACC6JGG8_9PSED</name>
<comment type="caution">
    <text evidence="1">The sequence shown here is derived from an EMBL/GenBank/DDBJ whole genome shotgun (WGS) entry which is preliminary data.</text>
</comment>
<proteinExistence type="predicted"/>
<accession>A0ACC6JGG8</accession>
<dbReference type="Proteomes" id="UP001259420">
    <property type="component" value="Unassembled WGS sequence"/>
</dbReference>
<keyword evidence="2" id="KW-1185">Reference proteome</keyword>
<organism evidence="1 2">
    <name type="scientific">Pseudomonas synxantha</name>
    <dbReference type="NCBI Taxonomy" id="47883"/>
    <lineage>
        <taxon>Bacteria</taxon>
        <taxon>Pseudomonadati</taxon>
        <taxon>Pseudomonadota</taxon>
        <taxon>Gammaproteobacteria</taxon>
        <taxon>Pseudomonadales</taxon>
        <taxon>Pseudomonadaceae</taxon>
        <taxon>Pseudomonas</taxon>
    </lineage>
</organism>
<evidence type="ECO:0000313" key="2">
    <source>
        <dbReference type="Proteomes" id="UP001259420"/>
    </source>
</evidence>
<sequence>MSKVAYLTEVQLKEAGFKKIGKEVKISDKASIYNADQIEIGDYSRIDDFCILSGKITLGKYNHITPMCLVAGGTPGIIFEDFCTLAYGVKVFSQSDDYSGETLTNSLLPKKFKNEKFASVFFKRHVIVGAGSIVLPGVTIEEGCSIGAMTLLTKSTESWGIYTGVPAKRIKDRKKDLLELEAKFLEEQNYDSI</sequence>
<evidence type="ECO:0000313" key="1">
    <source>
        <dbReference type="EMBL" id="MDR6605613.1"/>
    </source>
</evidence>
<protein>
    <submittedName>
        <fullName evidence="1">Acetyltransferase-like isoleucine patch superfamily enzyme</fullName>
    </submittedName>
</protein>
<dbReference type="EMBL" id="JAVDSD010000001">
    <property type="protein sequence ID" value="MDR6605613.1"/>
    <property type="molecule type" value="Genomic_DNA"/>
</dbReference>
<gene>
    <name evidence="1" type="ORF">J2X87_000664</name>
</gene>
<reference evidence="1" key="1">
    <citation type="submission" date="2023-07" db="EMBL/GenBank/DDBJ databases">
        <title>Sorghum-associated microbial communities from plants grown in Nebraska, USA.</title>
        <authorList>
            <person name="Schachtman D."/>
        </authorList>
    </citation>
    <scope>NUCLEOTIDE SEQUENCE</scope>
    <source>
        <strain evidence="1">BE46</strain>
    </source>
</reference>